<name>A0ABW3TIN9_9MICO</name>
<dbReference type="InterPro" id="IPR011032">
    <property type="entry name" value="GroES-like_sf"/>
</dbReference>
<evidence type="ECO:0000256" key="1">
    <source>
        <dbReference type="ARBA" id="ARBA00008072"/>
    </source>
</evidence>
<evidence type="ECO:0000256" key="5">
    <source>
        <dbReference type="ARBA" id="ARBA00023027"/>
    </source>
</evidence>
<dbReference type="PROSITE" id="PS00059">
    <property type="entry name" value="ADH_ZINC"/>
    <property type="match status" value="1"/>
</dbReference>
<dbReference type="Proteomes" id="UP001597181">
    <property type="component" value="Unassembled WGS sequence"/>
</dbReference>
<dbReference type="InterPro" id="IPR020843">
    <property type="entry name" value="ER"/>
</dbReference>
<protein>
    <submittedName>
        <fullName evidence="8">Alcohol dehydrogenase catalytic domain-containing protein</fullName>
    </submittedName>
</protein>
<comment type="caution">
    <text evidence="8">The sequence shown here is derived from an EMBL/GenBank/DDBJ whole genome shotgun (WGS) entry which is preliminary data.</text>
</comment>
<dbReference type="EMBL" id="JBHTLY010000001">
    <property type="protein sequence ID" value="MFD1200601.1"/>
    <property type="molecule type" value="Genomic_DNA"/>
</dbReference>
<keyword evidence="5" id="KW-0520">NAD</keyword>
<dbReference type="SUPFAM" id="SSF50129">
    <property type="entry name" value="GroES-like"/>
    <property type="match status" value="2"/>
</dbReference>
<dbReference type="InterPro" id="IPR036291">
    <property type="entry name" value="NAD(P)-bd_dom_sf"/>
</dbReference>
<dbReference type="Gene3D" id="3.90.180.10">
    <property type="entry name" value="Medium-chain alcohol dehydrogenases, catalytic domain"/>
    <property type="match status" value="1"/>
</dbReference>
<evidence type="ECO:0000256" key="2">
    <source>
        <dbReference type="ARBA" id="ARBA00022723"/>
    </source>
</evidence>
<reference evidence="9" key="1">
    <citation type="journal article" date="2019" name="Int. J. Syst. Evol. Microbiol.">
        <title>The Global Catalogue of Microorganisms (GCM) 10K type strain sequencing project: providing services to taxonomists for standard genome sequencing and annotation.</title>
        <authorList>
            <consortium name="The Broad Institute Genomics Platform"/>
            <consortium name="The Broad Institute Genome Sequencing Center for Infectious Disease"/>
            <person name="Wu L."/>
            <person name="Ma J."/>
        </authorList>
    </citation>
    <scope>NUCLEOTIDE SEQUENCE [LARGE SCALE GENOMIC DNA]</scope>
    <source>
        <strain evidence="9">CCUG 50213</strain>
    </source>
</reference>
<comment type="cofactor">
    <cofactor evidence="6">
        <name>Zn(2+)</name>
        <dbReference type="ChEBI" id="CHEBI:29105"/>
    </cofactor>
</comment>
<dbReference type="InterPro" id="IPR002328">
    <property type="entry name" value="ADH_Zn_CS"/>
</dbReference>
<evidence type="ECO:0000256" key="6">
    <source>
        <dbReference type="RuleBase" id="RU361277"/>
    </source>
</evidence>
<dbReference type="Pfam" id="PF00107">
    <property type="entry name" value="ADH_zinc_N"/>
    <property type="match status" value="1"/>
</dbReference>
<dbReference type="RefSeq" id="WP_343958951.1">
    <property type="nucleotide sequence ID" value="NZ_BAAAKZ010000003.1"/>
</dbReference>
<dbReference type="Pfam" id="PF08240">
    <property type="entry name" value="ADH_N"/>
    <property type="match status" value="1"/>
</dbReference>
<organism evidence="8 9">
    <name type="scientific">Leucobacter albus</name>
    <dbReference type="NCBI Taxonomy" id="272210"/>
    <lineage>
        <taxon>Bacteria</taxon>
        <taxon>Bacillati</taxon>
        <taxon>Actinomycetota</taxon>
        <taxon>Actinomycetes</taxon>
        <taxon>Micrococcales</taxon>
        <taxon>Microbacteriaceae</taxon>
        <taxon>Leucobacter</taxon>
    </lineage>
</organism>
<dbReference type="InterPro" id="IPR013149">
    <property type="entry name" value="ADH-like_C"/>
</dbReference>
<evidence type="ECO:0000313" key="8">
    <source>
        <dbReference type="EMBL" id="MFD1200601.1"/>
    </source>
</evidence>
<sequence>MKASVTTGVGNGFKTADIQLADPIGREVLIDVKASGLCASDIHIEQGASPSAVFPAVLGHEISGIVSAVGPDVTTIAVGDHVVASLIQFCGACAECLSGRTYSCQFPATTMRGADEPARMTDENGEPLMQLLGIGGFAERTLVHENQLAVVNKEIPFPQAAVLGCAVSTGAGAAINTAGVRVGDSVAVIGTGGVGLNAISGAVIAGATTIIAIDISDEKLAVAKKFGATHVINSSQVDPVAEVKRISGGGVDHSFEIIGFPQTQQQAVEMRGVEGTAYFIGVARPGTTLDLLTDATTLMGQGGVRMVKMGSTNLKRDIPMYADMYVQGRLNLDDLISQEISIDEVEAGYAALKRGEVIRSVITSF</sequence>
<keyword evidence="9" id="KW-1185">Reference proteome</keyword>
<evidence type="ECO:0000313" key="9">
    <source>
        <dbReference type="Proteomes" id="UP001597181"/>
    </source>
</evidence>
<keyword evidence="2 6" id="KW-0479">Metal-binding</keyword>
<dbReference type="SUPFAM" id="SSF51735">
    <property type="entry name" value="NAD(P)-binding Rossmann-fold domains"/>
    <property type="match status" value="1"/>
</dbReference>
<evidence type="ECO:0000256" key="4">
    <source>
        <dbReference type="ARBA" id="ARBA00023002"/>
    </source>
</evidence>
<feature type="domain" description="Enoyl reductase (ER)" evidence="7">
    <location>
        <begin position="8"/>
        <end position="362"/>
    </location>
</feature>
<evidence type="ECO:0000259" key="7">
    <source>
        <dbReference type="SMART" id="SM00829"/>
    </source>
</evidence>
<dbReference type="PANTHER" id="PTHR43880">
    <property type="entry name" value="ALCOHOL DEHYDROGENASE"/>
    <property type="match status" value="1"/>
</dbReference>
<gene>
    <name evidence="8" type="ORF">ACFQ3U_01660</name>
</gene>
<keyword evidence="4" id="KW-0560">Oxidoreductase</keyword>
<dbReference type="PANTHER" id="PTHR43880:SF12">
    <property type="entry name" value="ALCOHOL DEHYDROGENASE CLASS-3"/>
    <property type="match status" value="1"/>
</dbReference>
<accession>A0ABW3TIN9</accession>
<dbReference type="Gene3D" id="3.40.50.720">
    <property type="entry name" value="NAD(P)-binding Rossmann-like Domain"/>
    <property type="match status" value="1"/>
</dbReference>
<keyword evidence="3 6" id="KW-0862">Zinc</keyword>
<proteinExistence type="inferred from homology"/>
<dbReference type="InterPro" id="IPR013154">
    <property type="entry name" value="ADH-like_N"/>
</dbReference>
<comment type="similarity">
    <text evidence="1 6">Belongs to the zinc-containing alcohol dehydrogenase family.</text>
</comment>
<dbReference type="SMART" id="SM00829">
    <property type="entry name" value="PKS_ER"/>
    <property type="match status" value="1"/>
</dbReference>
<evidence type="ECO:0000256" key="3">
    <source>
        <dbReference type="ARBA" id="ARBA00022833"/>
    </source>
</evidence>